<keyword evidence="1" id="KW-0805">Transcription regulation</keyword>
<sequence>MTSTNAQHHEGDALVRQLKAAALQRIEARHAVDLAPAAVARDAGIDAQDAARHFPDETALMSALIVGAYNAVADSAEAAAAAAVAAGADPLRRWVAIWQGVREWAVAHPEEYVMLWGRPIPGYTAPPETVEAVGRIVGTMVAVLRDAQKAGALTEDRPDEPPLSDGMLQNVAALSSGPLEGLPSGVVARMFVVWTQLHGMVGFEVNNHLASVAVNPVSVFEYGAGAMGEYIGLHRRAGQ</sequence>
<evidence type="ECO:0000256" key="2">
    <source>
        <dbReference type="ARBA" id="ARBA00023163"/>
    </source>
</evidence>
<evidence type="ECO:0000313" key="4">
    <source>
        <dbReference type="EMBL" id="GGO47889.1"/>
    </source>
</evidence>
<accession>A0ABQ2M7Q3</accession>
<organism evidence="4 5">
    <name type="scientific">Streptomyces lasiicapitis</name>
    <dbReference type="NCBI Taxonomy" id="1923961"/>
    <lineage>
        <taxon>Bacteria</taxon>
        <taxon>Bacillati</taxon>
        <taxon>Actinomycetota</taxon>
        <taxon>Actinomycetes</taxon>
        <taxon>Kitasatosporales</taxon>
        <taxon>Streptomycetaceae</taxon>
        <taxon>Streptomyces</taxon>
    </lineage>
</organism>
<evidence type="ECO:0000259" key="3">
    <source>
        <dbReference type="Pfam" id="PF13305"/>
    </source>
</evidence>
<reference evidence="5" key="1">
    <citation type="journal article" date="2019" name="Int. J. Syst. Evol. Microbiol.">
        <title>The Global Catalogue of Microorganisms (GCM) 10K type strain sequencing project: providing services to taxonomists for standard genome sequencing and annotation.</title>
        <authorList>
            <consortium name="The Broad Institute Genomics Platform"/>
            <consortium name="The Broad Institute Genome Sequencing Center for Infectious Disease"/>
            <person name="Wu L."/>
            <person name="Ma J."/>
        </authorList>
    </citation>
    <scope>NUCLEOTIDE SEQUENCE [LARGE SCALE GENOMIC DNA]</scope>
    <source>
        <strain evidence="5">CGMCC 4.7349</strain>
    </source>
</reference>
<dbReference type="SUPFAM" id="SSF48498">
    <property type="entry name" value="Tetracyclin repressor-like, C-terminal domain"/>
    <property type="match status" value="1"/>
</dbReference>
<name>A0ABQ2M7Q3_9ACTN</name>
<feature type="domain" description="HTH-type transcriptional regulator MT1864/Rv1816-like C-terminal" evidence="3">
    <location>
        <begin position="94"/>
        <end position="223"/>
    </location>
</feature>
<dbReference type="Proteomes" id="UP000656881">
    <property type="component" value="Unassembled WGS sequence"/>
</dbReference>
<dbReference type="InterPro" id="IPR036271">
    <property type="entry name" value="Tet_transcr_reg_TetR-rel_C_sf"/>
</dbReference>
<comment type="caution">
    <text evidence="4">The sequence shown here is derived from an EMBL/GenBank/DDBJ whole genome shotgun (WGS) entry which is preliminary data.</text>
</comment>
<protein>
    <submittedName>
        <fullName evidence="4">TetR family transcriptional regulator</fullName>
    </submittedName>
</protein>
<dbReference type="InterPro" id="IPR025996">
    <property type="entry name" value="MT1864/Rv1816-like_C"/>
</dbReference>
<dbReference type="EMBL" id="BMNG01000009">
    <property type="protein sequence ID" value="GGO47889.1"/>
    <property type="molecule type" value="Genomic_DNA"/>
</dbReference>
<evidence type="ECO:0000313" key="5">
    <source>
        <dbReference type="Proteomes" id="UP000656881"/>
    </source>
</evidence>
<gene>
    <name evidence="4" type="ORF">GCM10012286_42220</name>
</gene>
<dbReference type="Gene3D" id="1.10.357.10">
    <property type="entry name" value="Tetracycline Repressor, domain 2"/>
    <property type="match status" value="1"/>
</dbReference>
<keyword evidence="5" id="KW-1185">Reference proteome</keyword>
<dbReference type="RefSeq" id="WP_229697117.1">
    <property type="nucleotide sequence ID" value="NZ_BMNG01000009.1"/>
</dbReference>
<evidence type="ECO:0000256" key="1">
    <source>
        <dbReference type="ARBA" id="ARBA00023015"/>
    </source>
</evidence>
<dbReference type="Pfam" id="PF13305">
    <property type="entry name" value="TetR_C_33"/>
    <property type="match status" value="1"/>
</dbReference>
<proteinExistence type="predicted"/>
<keyword evidence="2" id="KW-0804">Transcription</keyword>